<dbReference type="GO" id="GO:0016787">
    <property type="term" value="F:hydrolase activity"/>
    <property type="evidence" value="ECO:0007669"/>
    <property type="project" value="UniProtKB-KW"/>
</dbReference>
<dbReference type="InterPro" id="IPR036962">
    <property type="entry name" value="Glyco_hydro_3_N_sf"/>
</dbReference>
<protein>
    <submittedName>
        <fullName evidence="6">Glycosyl hydrolase</fullName>
    </submittedName>
</protein>
<dbReference type="Gene3D" id="3.40.50.1700">
    <property type="entry name" value="Glycoside hydrolase family 3 C-terminal domain"/>
    <property type="match status" value="2"/>
</dbReference>
<accession>A0ABQ3KA14</accession>
<dbReference type="EMBL" id="BNAL01000025">
    <property type="protein sequence ID" value="GHG06745.1"/>
    <property type="molecule type" value="Genomic_DNA"/>
</dbReference>
<dbReference type="PANTHER" id="PTHR42715:SF10">
    <property type="entry name" value="BETA-GLUCOSIDASE"/>
    <property type="match status" value="1"/>
</dbReference>
<evidence type="ECO:0000259" key="5">
    <source>
        <dbReference type="SMART" id="SM01217"/>
    </source>
</evidence>
<dbReference type="InterPro" id="IPR026891">
    <property type="entry name" value="Fn3-like"/>
</dbReference>
<evidence type="ECO:0000313" key="6">
    <source>
        <dbReference type="EMBL" id="GHG06745.1"/>
    </source>
</evidence>
<dbReference type="SUPFAM" id="SSF52279">
    <property type="entry name" value="Beta-D-glucan exohydrolase, C-terminal domain"/>
    <property type="match status" value="1"/>
</dbReference>
<comment type="caution">
    <text evidence="6">The sequence shown here is derived from an EMBL/GenBank/DDBJ whole genome shotgun (WGS) entry which is preliminary data.</text>
</comment>
<dbReference type="Proteomes" id="UP000632154">
    <property type="component" value="Unassembled WGS sequence"/>
</dbReference>
<evidence type="ECO:0000256" key="1">
    <source>
        <dbReference type="ARBA" id="ARBA00005336"/>
    </source>
</evidence>
<name>A0ABQ3KA14_9DEIO</name>
<dbReference type="RefSeq" id="WP_189643498.1">
    <property type="nucleotide sequence ID" value="NZ_BNAL01000025.1"/>
</dbReference>
<feature type="domain" description="Fibronectin type III-like" evidence="5">
    <location>
        <begin position="600"/>
        <end position="672"/>
    </location>
</feature>
<dbReference type="Gene3D" id="2.60.40.10">
    <property type="entry name" value="Immunoglobulins"/>
    <property type="match status" value="1"/>
</dbReference>
<evidence type="ECO:0000256" key="2">
    <source>
        <dbReference type="ARBA" id="ARBA00022801"/>
    </source>
</evidence>
<keyword evidence="4" id="KW-0326">Glycosidase</keyword>
<reference evidence="7" key="1">
    <citation type="journal article" date="2019" name="Int. J. Syst. Evol. Microbiol.">
        <title>The Global Catalogue of Microorganisms (GCM) 10K type strain sequencing project: providing services to taxonomists for standard genome sequencing and annotation.</title>
        <authorList>
            <consortium name="The Broad Institute Genomics Platform"/>
            <consortium name="The Broad Institute Genome Sequencing Center for Infectious Disease"/>
            <person name="Wu L."/>
            <person name="Ma J."/>
        </authorList>
    </citation>
    <scope>NUCLEOTIDE SEQUENCE [LARGE SCALE GENOMIC DNA]</scope>
    <source>
        <strain evidence="7">CGMCC 1.18439</strain>
    </source>
</reference>
<keyword evidence="3" id="KW-0119">Carbohydrate metabolism</keyword>
<dbReference type="PANTHER" id="PTHR42715">
    <property type="entry name" value="BETA-GLUCOSIDASE"/>
    <property type="match status" value="1"/>
</dbReference>
<proteinExistence type="inferred from homology"/>
<gene>
    <name evidence="6" type="ORF">GCM10017783_19160</name>
</gene>
<dbReference type="SUPFAM" id="SSF51445">
    <property type="entry name" value="(Trans)glycosidases"/>
    <property type="match status" value="1"/>
</dbReference>
<dbReference type="InterPro" id="IPR036881">
    <property type="entry name" value="Glyco_hydro_3_C_sf"/>
</dbReference>
<evidence type="ECO:0000313" key="7">
    <source>
        <dbReference type="Proteomes" id="UP000632154"/>
    </source>
</evidence>
<sequence length="824" mass="89969">MPHPSAAVPTPLPADDFQTCLRRAQALPLPEVLALLSGRDYWHTQAAGGVRALRMTDGPHGIRRQLGDQTTSNLNNSVPATCYPTASALAASWNPLLLREVGEMLGREGREQGVDVLLGPGLNLKRSPLCGRNFEYFSEDPLLSGDLAAAWVSGIQSQGVGASLKHFAANNQEYRRMSIDAVVDERALRELYLSGFETAVREAQPWTVMAAYNGLNGRFCCESPWLLEGVLRREWGYDGLVVSDWGAVSDRAAAFRSGLNLDMPGVSALTAPALEVALQEGRVQEAELRRAAARVLQLVARADLAQAEEAEPFDPEAAHALARKAAVQGSVLLKNDPLDGAPLLPLRAGQRLAVIGAFAAQPRYQGAGSSQLVPRQLDIPLDALRGAFGAEWVSYAAGYPRLGDQSDPELLAEAVRLAAEADVVVAFVGLPEAFEVEGIDRQHLGLPASHNELIEQLLVSNPNLVVVLQGGAPVELPWAERVPAILNAYLGGQAGGSAAADLLSGAENPSGRLAESWAAALEHWPSSDQYPGGPRTVEYRESLLLGYRYFDRPDVQVPVPFPFGHGLSYTRFRYSDARPAADGRSVTLRVTNVGDRAGAEVVQLYLRRSQASSAVLRPGQALAAYARVDLAPGKAQDVTLHLPQRAFAHYDPFWGRWRTEAGEWQVRIGASSRDIRVEYRLEVAGETLRDEVPASYRQLSFPLRVRRPDFQALYGRPLPDNRDYRSGMYNANTPLDAMQEHPLAVGLFQLLVWHQRDLVGDTGASMNAPHNLRQLPLRAMTMNPGLTANPPLARFLAEIMNGHYGRALRELRLALRRSWHKRRG</sequence>
<dbReference type="InterPro" id="IPR017853">
    <property type="entry name" value="GH"/>
</dbReference>
<dbReference type="InterPro" id="IPR050288">
    <property type="entry name" value="Cellulose_deg_GH3"/>
</dbReference>
<evidence type="ECO:0000256" key="4">
    <source>
        <dbReference type="RuleBase" id="RU361161"/>
    </source>
</evidence>
<keyword evidence="7" id="KW-1185">Reference proteome</keyword>
<comment type="similarity">
    <text evidence="1 4">Belongs to the glycosyl hydrolase 3 family.</text>
</comment>
<evidence type="ECO:0000256" key="3">
    <source>
        <dbReference type="ARBA" id="ARBA00023277"/>
    </source>
</evidence>
<dbReference type="Gene3D" id="3.20.20.300">
    <property type="entry name" value="Glycoside hydrolase, family 3, N-terminal domain"/>
    <property type="match status" value="2"/>
</dbReference>
<dbReference type="InterPro" id="IPR019800">
    <property type="entry name" value="Glyco_hydro_3_AS"/>
</dbReference>
<dbReference type="InterPro" id="IPR001764">
    <property type="entry name" value="Glyco_hydro_3_N"/>
</dbReference>
<dbReference type="InterPro" id="IPR002772">
    <property type="entry name" value="Glyco_hydro_3_C"/>
</dbReference>
<dbReference type="Pfam" id="PF14310">
    <property type="entry name" value="Fn3-like"/>
    <property type="match status" value="1"/>
</dbReference>
<dbReference type="InterPro" id="IPR013783">
    <property type="entry name" value="Ig-like_fold"/>
</dbReference>
<dbReference type="Pfam" id="PF01915">
    <property type="entry name" value="Glyco_hydro_3_C"/>
    <property type="match status" value="1"/>
</dbReference>
<dbReference type="SMART" id="SM01217">
    <property type="entry name" value="Fn3_like"/>
    <property type="match status" value="1"/>
</dbReference>
<organism evidence="6 7">
    <name type="scientific">Deinococcus piscis</name>
    <dbReference type="NCBI Taxonomy" id="394230"/>
    <lineage>
        <taxon>Bacteria</taxon>
        <taxon>Thermotogati</taxon>
        <taxon>Deinococcota</taxon>
        <taxon>Deinococci</taxon>
        <taxon>Deinococcales</taxon>
        <taxon>Deinococcaceae</taxon>
        <taxon>Deinococcus</taxon>
    </lineage>
</organism>
<keyword evidence="2 4" id="KW-0378">Hydrolase</keyword>
<dbReference type="PROSITE" id="PS00775">
    <property type="entry name" value="GLYCOSYL_HYDROL_F3"/>
    <property type="match status" value="1"/>
</dbReference>
<dbReference type="PRINTS" id="PR00133">
    <property type="entry name" value="GLHYDRLASE3"/>
</dbReference>
<dbReference type="Pfam" id="PF00933">
    <property type="entry name" value="Glyco_hydro_3"/>
    <property type="match status" value="1"/>
</dbReference>